<proteinExistence type="predicted"/>
<gene>
    <name evidence="1" type="ORF">FC093_08755</name>
</gene>
<comment type="caution">
    <text evidence="1">The sequence shown here is derived from an EMBL/GenBank/DDBJ whole genome shotgun (WGS) entry which is preliminary data.</text>
</comment>
<sequence>MSSISINPNNGTISIKVKVNSMQVVSFSMTVYAPDGSTVLEYYTGDSQIANPYVIALPNNPSGYIGDYVAGTIKIFDPQGGGNNFDIEVAIVQDNTDLQPIISLTGTTTSGIISHQTIFHLQ</sequence>
<organism evidence="1 2">
    <name type="scientific">Ilyomonas limi</name>
    <dbReference type="NCBI Taxonomy" id="2575867"/>
    <lineage>
        <taxon>Bacteria</taxon>
        <taxon>Pseudomonadati</taxon>
        <taxon>Bacteroidota</taxon>
        <taxon>Chitinophagia</taxon>
        <taxon>Chitinophagales</taxon>
        <taxon>Chitinophagaceae</taxon>
        <taxon>Ilyomonas</taxon>
    </lineage>
</organism>
<evidence type="ECO:0000313" key="1">
    <source>
        <dbReference type="EMBL" id="TKK69395.1"/>
    </source>
</evidence>
<dbReference type="OrthoDB" id="9932569at2"/>
<dbReference type="EMBL" id="SZQL01000005">
    <property type="protein sequence ID" value="TKK69395.1"/>
    <property type="molecule type" value="Genomic_DNA"/>
</dbReference>
<dbReference type="RefSeq" id="WP_137261391.1">
    <property type="nucleotide sequence ID" value="NZ_SZQL01000005.1"/>
</dbReference>
<accession>A0A4U3L2Z1</accession>
<dbReference type="AlphaFoldDB" id="A0A4U3L2Z1"/>
<name>A0A4U3L2Z1_9BACT</name>
<keyword evidence="2" id="KW-1185">Reference proteome</keyword>
<protein>
    <submittedName>
        <fullName evidence="1">Uncharacterized protein</fullName>
    </submittedName>
</protein>
<dbReference type="Proteomes" id="UP000305848">
    <property type="component" value="Unassembled WGS sequence"/>
</dbReference>
<reference evidence="1 2" key="1">
    <citation type="submission" date="2019-05" db="EMBL/GenBank/DDBJ databases">
        <title>Panacibacter sp. strain 17mud1-8 Genome sequencing and assembly.</title>
        <authorList>
            <person name="Chhetri G."/>
        </authorList>
    </citation>
    <scope>NUCLEOTIDE SEQUENCE [LARGE SCALE GENOMIC DNA]</scope>
    <source>
        <strain evidence="1 2">17mud1-8</strain>
    </source>
</reference>
<evidence type="ECO:0000313" key="2">
    <source>
        <dbReference type="Proteomes" id="UP000305848"/>
    </source>
</evidence>